<accession>A0A9D1T7M7</accession>
<keyword evidence="8" id="KW-0406">Ion transport</keyword>
<evidence type="ECO:0000256" key="7">
    <source>
        <dbReference type="ARBA" id="ARBA00022989"/>
    </source>
</evidence>
<evidence type="ECO:0000256" key="5">
    <source>
        <dbReference type="ARBA" id="ARBA00022692"/>
    </source>
</evidence>
<feature type="transmembrane region" description="Helical" evidence="10">
    <location>
        <begin position="193"/>
        <end position="217"/>
    </location>
</feature>
<feature type="transmembrane region" description="Helical" evidence="10">
    <location>
        <begin position="270"/>
        <end position="294"/>
    </location>
</feature>
<feature type="transmembrane region" description="Helical" evidence="10">
    <location>
        <begin position="229"/>
        <end position="250"/>
    </location>
</feature>
<dbReference type="NCBIfam" id="TIGR00933">
    <property type="entry name" value="2a38"/>
    <property type="match status" value="1"/>
</dbReference>
<keyword evidence="4" id="KW-0633">Potassium transport</keyword>
<evidence type="ECO:0000256" key="10">
    <source>
        <dbReference type="SAM" id="Phobius"/>
    </source>
</evidence>
<feature type="transmembrane region" description="Helical" evidence="10">
    <location>
        <begin position="16"/>
        <end position="34"/>
    </location>
</feature>
<sequence>MKRIIEFIKNQPPARLIALGFAAVILLGALVLLLPISVRSGVQVTFVDALFTSTSAVCVTGLIAIDTADHFTPFGQGVVAALIQIGGLGVTSVGVGLIIAAGKRVSIKSRLLVKEALNIDSYRGIVKLIKAVLLMTLCFEAAGAILSFLVFIQDYPLPHALGISIFHSIAAFNNSGFDILGGLRNLIPYQNNVLLNMTTCFLIIFGGLGFLVILDILKQRSFRKLALHSKVVITTTIGLLLVGTLLLKATENISWMGAFFHSVSARTAGFSTYPIGEFTQAGLFVLCVLMFIGASPGSTGGGIKTSTFFILLQMTKNVCTQKEPHAFRRSISRQNISKACVITILSIMVVCVATFLMCVLEKDCTLMQLLFEVISAFGTVGLSTGITPDLSDAGKLVIILVMYTGRLGAFTLLSTWAGHTETKNARYSEETVAIG</sequence>
<gene>
    <name evidence="11" type="ORF">IAA63_13090</name>
</gene>
<dbReference type="GO" id="GO:0005886">
    <property type="term" value="C:plasma membrane"/>
    <property type="evidence" value="ECO:0007669"/>
    <property type="project" value="UniProtKB-SubCell"/>
</dbReference>
<keyword evidence="6" id="KW-0630">Potassium</keyword>
<evidence type="ECO:0000313" key="12">
    <source>
        <dbReference type="Proteomes" id="UP000886723"/>
    </source>
</evidence>
<proteinExistence type="predicted"/>
<feature type="transmembrane region" description="Helical" evidence="10">
    <location>
        <begin position="396"/>
        <end position="417"/>
    </location>
</feature>
<protein>
    <submittedName>
        <fullName evidence="11">H(+)-transporting ATPase</fullName>
    </submittedName>
</protein>
<dbReference type="InterPro" id="IPR003445">
    <property type="entry name" value="Cat_transpt"/>
</dbReference>
<keyword evidence="2" id="KW-0813">Transport</keyword>
<evidence type="ECO:0000256" key="4">
    <source>
        <dbReference type="ARBA" id="ARBA00022538"/>
    </source>
</evidence>
<dbReference type="InterPro" id="IPR004772">
    <property type="entry name" value="TrkH"/>
</dbReference>
<feature type="transmembrane region" description="Helical" evidence="10">
    <location>
        <begin position="131"/>
        <end position="152"/>
    </location>
</feature>
<comment type="caution">
    <text evidence="11">The sequence shown here is derived from an EMBL/GenBank/DDBJ whole genome shotgun (WGS) entry which is preliminary data.</text>
</comment>
<dbReference type="PANTHER" id="PTHR32024:SF1">
    <property type="entry name" value="KTR SYSTEM POTASSIUM UPTAKE PROTEIN B"/>
    <property type="match status" value="1"/>
</dbReference>
<feature type="transmembrane region" description="Helical" evidence="10">
    <location>
        <begin position="46"/>
        <end position="65"/>
    </location>
</feature>
<keyword evidence="3" id="KW-1003">Cell membrane</keyword>
<feature type="transmembrane region" description="Helical" evidence="10">
    <location>
        <begin position="339"/>
        <end position="360"/>
    </location>
</feature>
<evidence type="ECO:0000256" key="3">
    <source>
        <dbReference type="ARBA" id="ARBA00022475"/>
    </source>
</evidence>
<dbReference type="Pfam" id="PF02386">
    <property type="entry name" value="TrkH"/>
    <property type="match status" value="1"/>
</dbReference>
<dbReference type="PANTHER" id="PTHR32024">
    <property type="entry name" value="TRK SYSTEM POTASSIUM UPTAKE PROTEIN TRKG-RELATED"/>
    <property type="match status" value="1"/>
</dbReference>
<dbReference type="EMBL" id="DVON01000279">
    <property type="protein sequence ID" value="HIV14054.1"/>
    <property type="molecule type" value="Genomic_DNA"/>
</dbReference>
<dbReference type="AlphaFoldDB" id="A0A9D1T7M7"/>
<name>A0A9D1T7M7_9FIRM</name>
<reference evidence="11" key="2">
    <citation type="journal article" date="2021" name="PeerJ">
        <title>Extensive microbial diversity within the chicken gut microbiome revealed by metagenomics and culture.</title>
        <authorList>
            <person name="Gilroy R."/>
            <person name="Ravi A."/>
            <person name="Getino M."/>
            <person name="Pursley I."/>
            <person name="Horton D.L."/>
            <person name="Alikhan N.F."/>
            <person name="Baker D."/>
            <person name="Gharbi K."/>
            <person name="Hall N."/>
            <person name="Watson M."/>
            <person name="Adriaenssens E.M."/>
            <person name="Foster-Nyarko E."/>
            <person name="Jarju S."/>
            <person name="Secka A."/>
            <person name="Antonio M."/>
            <person name="Oren A."/>
            <person name="Chaudhuri R.R."/>
            <person name="La Ragione R."/>
            <person name="Hildebrand F."/>
            <person name="Pallen M.J."/>
        </authorList>
    </citation>
    <scope>NUCLEOTIDE SEQUENCE</scope>
    <source>
        <strain evidence="11">ChiBcec2-4451</strain>
    </source>
</reference>
<organism evidence="11 12">
    <name type="scientific">Candidatus Pullilachnospira stercoravium</name>
    <dbReference type="NCBI Taxonomy" id="2840913"/>
    <lineage>
        <taxon>Bacteria</taxon>
        <taxon>Bacillati</taxon>
        <taxon>Bacillota</taxon>
        <taxon>Clostridia</taxon>
        <taxon>Lachnospirales</taxon>
        <taxon>Lachnospiraceae</taxon>
        <taxon>Lachnospiraceae incertae sedis</taxon>
        <taxon>Candidatus Pullilachnospira</taxon>
    </lineage>
</organism>
<evidence type="ECO:0000256" key="2">
    <source>
        <dbReference type="ARBA" id="ARBA00022448"/>
    </source>
</evidence>
<reference evidence="11" key="1">
    <citation type="submission" date="2020-10" db="EMBL/GenBank/DDBJ databases">
        <authorList>
            <person name="Gilroy R."/>
        </authorList>
    </citation>
    <scope>NUCLEOTIDE SEQUENCE</scope>
    <source>
        <strain evidence="11">ChiBcec2-4451</strain>
    </source>
</reference>
<keyword evidence="7 10" id="KW-1133">Transmembrane helix</keyword>
<keyword evidence="9 10" id="KW-0472">Membrane</keyword>
<evidence type="ECO:0000256" key="9">
    <source>
        <dbReference type="ARBA" id="ARBA00023136"/>
    </source>
</evidence>
<evidence type="ECO:0000256" key="6">
    <source>
        <dbReference type="ARBA" id="ARBA00022958"/>
    </source>
</evidence>
<evidence type="ECO:0000313" key="11">
    <source>
        <dbReference type="EMBL" id="HIV14054.1"/>
    </source>
</evidence>
<feature type="transmembrane region" description="Helical" evidence="10">
    <location>
        <begin position="77"/>
        <end position="101"/>
    </location>
</feature>
<dbReference type="GO" id="GO:0015379">
    <property type="term" value="F:potassium:chloride symporter activity"/>
    <property type="evidence" value="ECO:0007669"/>
    <property type="project" value="InterPro"/>
</dbReference>
<evidence type="ECO:0000256" key="8">
    <source>
        <dbReference type="ARBA" id="ARBA00023065"/>
    </source>
</evidence>
<comment type="subcellular location">
    <subcellularLocation>
        <location evidence="1">Cell membrane</location>
        <topology evidence="1">Multi-pass membrane protein</topology>
    </subcellularLocation>
</comment>
<evidence type="ECO:0000256" key="1">
    <source>
        <dbReference type="ARBA" id="ARBA00004651"/>
    </source>
</evidence>
<dbReference type="Proteomes" id="UP000886723">
    <property type="component" value="Unassembled WGS sequence"/>
</dbReference>
<keyword evidence="5 10" id="KW-0812">Transmembrane</keyword>